<dbReference type="CDD" id="cd11032">
    <property type="entry name" value="P450_EryK-like"/>
    <property type="match status" value="1"/>
</dbReference>
<dbReference type="PRINTS" id="PR00359">
    <property type="entry name" value="BP450"/>
</dbReference>
<keyword evidence="2" id="KW-0408">Iron</keyword>
<comment type="caution">
    <text evidence="3">The sequence shown here is derived from an EMBL/GenBank/DDBJ whole genome shotgun (WGS) entry which is preliminary data.</text>
</comment>
<gene>
    <name evidence="3" type="ORF">GCM10023220_59240</name>
</gene>
<accession>A0ABP9CTT9</accession>
<dbReference type="InterPro" id="IPR001128">
    <property type="entry name" value="Cyt_P450"/>
</dbReference>
<comment type="similarity">
    <text evidence="1 2">Belongs to the cytochrome P450 family.</text>
</comment>
<dbReference type="Gene3D" id="1.10.630.10">
    <property type="entry name" value="Cytochrome P450"/>
    <property type="match status" value="1"/>
</dbReference>
<evidence type="ECO:0000256" key="2">
    <source>
        <dbReference type="RuleBase" id="RU000461"/>
    </source>
</evidence>
<dbReference type="InterPro" id="IPR036396">
    <property type="entry name" value="Cyt_P450_sf"/>
</dbReference>
<dbReference type="PROSITE" id="PS00086">
    <property type="entry name" value="CYTOCHROME_P450"/>
    <property type="match status" value="1"/>
</dbReference>
<dbReference type="Proteomes" id="UP001501265">
    <property type="component" value="Unassembled WGS sequence"/>
</dbReference>
<dbReference type="PANTHER" id="PTHR46696">
    <property type="entry name" value="P450, PUTATIVE (EUROFUNG)-RELATED"/>
    <property type="match status" value="1"/>
</dbReference>
<dbReference type="InterPro" id="IPR017972">
    <property type="entry name" value="Cyt_P450_CS"/>
</dbReference>
<keyword evidence="4" id="KW-1185">Reference proteome</keyword>
<name>A0ABP9CTT9_9ACTN</name>
<keyword evidence="2" id="KW-0503">Monooxygenase</keyword>
<protein>
    <submittedName>
        <fullName evidence="3">Cytochrome P450</fullName>
    </submittedName>
</protein>
<proteinExistence type="inferred from homology"/>
<dbReference type="Pfam" id="PF00067">
    <property type="entry name" value="p450"/>
    <property type="match status" value="1"/>
</dbReference>
<dbReference type="RefSeq" id="WP_345623578.1">
    <property type="nucleotide sequence ID" value="NZ_BAABIG010000072.1"/>
</dbReference>
<keyword evidence="2" id="KW-0560">Oxidoreductase</keyword>
<keyword evidence="2" id="KW-0479">Metal-binding</keyword>
<dbReference type="SUPFAM" id="SSF48264">
    <property type="entry name" value="Cytochrome P450"/>
    <property type="match status" value="1"/>
</dbReference>
<evidence type="ECO:0000313" key="3">
    <source>
        <dbReference type="EMBL" id="GAA4818610.1"/>
    </source>
</evidence>
<dbReference type="InterPro" id="IPR002397">
    <property type="entry name" value="Cyt_P450_B"/>
</dbReference>
<organism evidence="3 4">
    <name type="scientific">Streptomyces ziwulingensis</name>
    <dbReference type="NCBI Taxonomy" id="1045501"/>
    <lineage>
        <taxon>Bacteria</taxon>
        <taxon>Bacillati</taxon>
        <taxon>Actinomycetota</taxon>
        <taxon>Actinomycetes</taxon>
        <taxon>Kitasatosporales</taxon>
        <taxon>Streptomycetaceae</taxon>
        <taxon>Streptomyces</taxon>
    </lineage>
</organism>
<dbReference type="EMBL" id="BAABIG010000072">
    <property type="protein sequence ID" value="GAA4818610.1"/>
    <property type="molecule type" value="Genomic_DNA"/>
</dbReference>
<evidence type="ECO:0000256" key="1">
    <source>
        <dbReference type="ARBA" id="ARBA00010617"/>
    </source>
</evidence>
<dbReference type="PANTHER" id="PTHR46696:SF4">
    <property type="entry name" value="BIOTIN BIOSYNTHESIS CYTOCHROME P450"/>
    <property type="match status" value="1"/>
</dbReference>
<sequence length="399" mass="44164">MSALAERWNLDERRFSWLYGEKHSEERVTFDEKTGFWNVHTYADALHVLNSPHVFSSGTGRLIPERSEFDEGTITQLDPPRHTALRKLVSSAFSPRAINDLEPRVHAIVDHLLDKLAGAREFDVATEFAYPLPITLITEMLGVPASDHSVINGWVDQMLSGTTEYSLVDRDGVDEELGDVMAAARHLTDYLRDLVRERRGRSGDDLLTRLTEAEVDGERLTENETVNFANTMLVAGHITTTLLIGSTVLCLDAFPDAQRAVREDRSLVPSLLEESLRYLPPIASAVRVTNSPVELAGTTIGADQMVGVWIPSVNRDEAVFTDPYTFDPARQPNPHLSFGHGIHFCIGAALARREGVIAVNALLDRFPDLRCDPGTPPTFMTSPNLNGVTRLPVVVGQPH</sequence>
<keyword evidence="2" id="KW-0349">Heme</keyword>
<evidence type="ECO:0000313" key="4">
    <source>
        <dbReference type="Proteomes" id="UP001501265"/>
    </source>
</evidence>
<reference evidence="4" key="1">
    <citation type="journal article" date="2019" name="Int. J. Syst. Evol. Microbiol.">
        <title>The Global Catalogue of Microorganisms (GCM) 10K type strain sequencing project: providing services to taxonomists for standard genome sequencing and annotation.</title>
        <authorList>
            <consortium name="The Broad Institute Genomics Platform"/>
            <consortium name="The Broad Institute Genome Sequencing Center for Infectious Disease"/>
            <person name="Wu L."/>
            <person name="Ma J."/>
        </authorList>
    </citation>
    <scope>NUCLEOTIDE SEQUENCE [LARGE SCALE GENOMIC DNA]</scope>
    <source>
        <strain evidence="4">JCM 18081</strain>
    </source>
</reference>